<dbReference type="AlphaFoldDB" id="A0A6A5VIN8"/>
<dbReference type="OrthoDB" id="47375at2759"/>
<evidence type="ECO:0000313" key="3">
    <source>
        <dbReference type="Proteomes" id="UP000800036"/>
    </source>
</evidence>
<feature type="region of interest" description="Disordered" evidence="1">
    <location>
        <begin position="1"/>
        <end position="32"/>
    </location>
</feature>
<dbReference type="EMBL" id="ML976682">
    <property type="protein sequence ID" value="KAF1973217.1"/>
    <property type="molecule type" value="Genomic_DNA"/>
</dbReference>
<protein>
    <submittedName>
        <fullName evidence="2">Uncharacterized protein</fullName>
    </submittedName>
</protein>
<proteinExistence type="predicted"/>
<keyword evidence="3" id="KW-1185">Reference proteome</keyword>
<feature type="region of interest" description="Disordered" evidence="1">
    <location>
        <begin position="273"/>
        <end position="313"/>
    </location>
</feature>
<reference evidence="2" key="1">
    <citation type="journal article" date="2020" name="Stud. Mycol.">
        <title>101 Dothideomycetes genomes: a test case for predicting lifestyles and emergence of pathogens.</title>
        <authorList>
            <person name="Haridas S."/>
            <person name="Albert R."/>
            <person name="Binder M."/>
            <person name="Bloem J."/>
            <person name="Labutti K."/>
            <person name="Salamov A."/>
            <person name="Andreopoulos B."/>
            <person name="Baker S."/>
            <person name="Barry K."/>
            <person name="Bills G."/>
            <person name="Bluhm B."/>
            <person name="Cannon C."/>
            <person name="Castanera R."/>
            <person name="Culley D."/>
            <person name="Daum C."/>
            <person name="Ezra D."/>
            <person name="Gonzalez J."/>
            <person name="Henrissat B."/>
            <person name="Kuo A."/>
            <person name="Liang C."/>
            <person name="Lipzen A."/>
            <person name="Lutzoni F."/>
            <person name="Magnuson J."/>
            <person name="Mondo S."/>
            <person name="Nolan M."/>
            <person name="Ohm R."/>
            <person name="Pangilinan J."/>
            <person name="Park H.-J."/>
            <person name="Ramirez L."/>
            <person name="Alfaro M."/>
            <person name="Sun H."/>
            <person name="Tritt A."/>
            <person name="Yoshinaga Y."/>
            <person name="Zwiers L.-H."/>
            <person name="Turgeon B."/>
            <person name="Goodwin S."/>
            <person name="Spatafora J."/>
            <person name="Crous P."/>
            <person name="Grigoriev I."/>
        </authorList>
    </citation>
    <scope>NUCLEOTIDE SEQUENCE</scope>
    <source>
        <strain evidence="2">CBS 107.79</strain>
    </source>
</reference>
<gene>
    <name evidence="2" type="ORF">BU23DRAFT_641028</name>
</gene>
<evidence type="ECO:0000313" key="2">
    <source>
        <dbReference type="EMBL" id="KAF1973217.1"/>
    </source>
</evidence>
<feature type="compositionally biased region" description="Polar residues" evidence="1">
    <location>
        <begin position="273"/>
        <end position="291"/>
    </location>
</feature>
<sequence length="313" mass="35123">MQRFGKQPTRWEKKSKRPMQIPAADLPPPSPVAPDRVMLLDDLTVPSPKYVRVRESSPPDPIATLYPPYTRVYHRTSNNTLCTLAYAVTQRGARRILFELGVRDLTKGFDFALSDYCAGLVKGDDNGLDRKLECVTVQPPLFSHYWDEKGRSDIMGLGVGGRPEIGSRYIIRSVRASLEGLVEGSETLFEQWSNHHLTTQSSMGFLTDPLRDINNVCDVSHRATEKKGVIYCTIRVPDVRHATIDNAHYNRASRPRIWIITGAVIADFGGEPCNNTQAHRNPLSGNTNTQEQQERRHTRSKGPSASANREAEQ</sequence>
<name>A0A6A5VIN8_9PLEO</name>
<accession>A0A6A5VIN8</accession>
<dbReference type="Proteomes" id="UP000800036">
    <property type="component" value="Unassembled WGS sequence"/>
</dbReference>
<organism evidence="2 3">
    <name type="scientific">Bimuria novae-zelandiae CBS 107.79</name>
    <dbReference type="NCBI Taxonomy" id="1447943"/>
    <lineage>
        <taxon>Eukaryota</taxon>
        <taxon>Fungi</taxon>
        <taxon>Dikarya</taxon>
        <taxon>Ascomycota</taxon>
        <taxon>Pezizomycotina</taxon>
        <taxon>Dothideomycetes</taxon>
        <taxon>Pleosporomycetidae</taxon>
        <taxon>Pleosporales</taxon>
        <taxon>Massarineae</taxon>
        <taxon>Didymosphaeriaceae</taxon>
        <taxon>Bimuria</taxon>
    </lineage>
</organism>
<evidence type="ECO:0000256" key="1">
    <source>
        <dbReference type="SAM" id="MobiDB-lite"/>
    </source>
</evidence>